<feature type="region of interest" description="Disordered" evidence="1">
    <location>
        <begin position="63"/>
        <end position="88"/>
    </location>
</feature>
<keyword evidence="3" id="KW-1185">Reference proteome</keyword>
<organism evidence="2 3">
    <name type="scientific">Capsicum baccatum</name>
    <name type="common">Peruvian pepper</name>
    <dbReference type="NCBI Taxonomy" id="33114"/>
    <lineage>
        <taxon>Eukaryota</taxon>
        <taxon>Viridiplantae</taxon>
        <taxon>Streptophyta</taxon>
        <taxon>Embryophyta</taxon>
        <taxon>Tracheophyta</taxon>
        <taxon>Spermatophyta</taxon>
        <taxon>Magnoliopsida</taxon>
        <taxon>eudicotyledons</taxon>
        <taxon>Gunneridae</taxon>
        <taxon>Pentapetalae</taxon>
        <taxon>asterids</taxon>
        <taxon>lamiids</taxon>
        <taxon>Solanales</taxon>
        <taxon>Solanaceae</taxon>
        <taxon>Solanoideae</taxon>
        <taxon>Capsiceae</taxon>
        <taxon>Capsicum</taxon>
    </lineage>
</organism>
<feature type="compositionally biased region" description="Basic and acidic residues" evidence="1">
    <location>
        <begin position="66"/>
        <end position="88"/>
    </location>
</feature>
<accession>A0A2G2VL78</accession>
<comment type="caution">
    <text evidence="2">The sequence shown here is derived from an EMBL/GenBank/DDBJ whole genome shotgun (WGS) entry which is preliminary data.</text>
</comment>
<dbReference type="EMBL" id="MLFT02000011">
    <property type="protein sequence ID" value="PHT33720.1"/>
    <property type="molecule type" value="Genomic_DNA"/>
</dbReference>
<reference evidence="2 3" key="1">
    <citation type="journal article" date="2017" name="Genome Biol.">
        <title>New reference genome sequences of hot pepper reveal the massive evolution of plant disease-resistance genes by retroduplication.</title>
        <authorList>
            <person name="Kim S."/>
            <person name="Park J."/>
            <person name="Yeom S.I."/>
            <person name="Kim Y.M."/>
            <person name="Seo E."/>
            <person name="Kim K.T."/>
            <person name="Kim M.S."/>
            <person name="Lee J.M."/>
            <person name="Cheong K."/>
            <person name="Shin H.S."/>
            <person name="Kim S.B."/>
            <person name="Han K."/>
            <person name="Lee J."/>
            <person name="Park M."/>
            <person name="Lee H.A."/>
            <person name="Lee H.Y."/>
            <person name="Lee Y."/>
            <person name="Oh S."/>
            <person name="Lee J.H."/>
            <person name="Choi E."/>
            <person name="Choi E."/>
            <person name="Lee S.E."/>
            <person name="Jeon J."/>
            <person name="Kim H."/>
            <person name="Choi G."/>
            <person name="Song H."/>
            <person name="Lee J."/>
            <person name="Lee S.C."/>
            <person name="Kwon J.K."/>
            <person name="Lee H.Y."/>
            <person name="Koo N."/>
            <person name="Hong Y."/>
            <person name="Kim R.W."/>
            <person name="Kang W.H."/>
            <person name="Huh J.H."/>
            <person name="Kang B.C."/>
            <person name="Yang T.J."/>
            <person name="Lee Y.H."/>
            <person name="Bennetzen J.L."/>
            <person name="Choi D."/>
        </authorList>
    </citation>
    <scope>NUCLEOTIDE SEQUENCE [LARGE SCALE GENOMIC DNA]</scope>
    <source>
        <strain evidence="3">cv. PBC81</strain>
    </source>
</reference>
<sequence length="88" mass="10021">MEANQSIIRIGWHLNRGHAGIGDNDNMNPSHQKHSIPRCLCLHFQGDNLSKWSSICSDVVKSNNGDVHRSNKEQDNEKFISHKEMKQA</sequence>
<protein>
    <submittedName>
        <fullName evidence="2">Uncharacterized protein</fullName>
    </submittedName>
</protein>
<evidence type="ECO:0000313" key="2">
    <source>
        <dbReference type="EMBL" id="PHT33720.1"/>
    </source>
</evidence>
<reference evidence="3" key="2">
    <citation type="journal article" date="2017" name="J. Anim. Genet.">
        <title>Multiple reference genome sequences of hot pepper reveal the massive evolution of plant disease resistance genes by retroduplication.</title>
        <authorList>
            <person name="Kim S."/>
            <person name="Park J."/>
            <person name="Yeom S.-I."/>
            <person name="Kim Y.-M."/>
            <person name="Seo E."/>
            <person name="Kim K.-T."/>
            <person name="Kim M.-S."/>
            <person name="Lee J.M."/>
            <person name="Cheong K."/>
            <person name="Shin H.-S."/>
            <person name="Kim S.-B."/>
            <person name="Han K."/>
            <person name="Lee J."/>
            <person name="Park M."/>
            <person name="Lee H.-A."/>
            <person name="Lee H.-Y."/>
            <person name="Lee Y."/>
            <person name="Oh S."/>
            <person name="Lee J.H."/>
            <person name="Choi E."/>
            <person name="Choi E."/>
            <person name="Lee S.E."/>
            <person name="Jeon J."/>
            <person name="Kim H."/>
            <person name="Choi G."/>
            <person name="Song H."/>
            <person name="Lee J."/>
            <person name="Lee S.-C."/>
            <person name="Kwon J.-K."/>
            <person name="Lee H.-Y."/>
            <person name="Koo N."/>
            <person name="Hong Y."/>
            <person name="Kim R.W."/>
            <person name="Kang W.-H."/>
            <person name="Huh J.H."/>
            <person name="Kang B.-C."/>
            <person name="Yang T.-J."/>
            <person name="Lee Y.-H."/>
            <person name="Bennetzen J.L."/>
            <person name="Choi D."/>
        </authorList>
    </citation>
    <scope>NUCLEOTIDE SEQUENCE [LARGE SCALE GENOMIC DNA]</scope>
    <source>
        <strain evidence="3">cv. PBC81</strain>
    </source>
</reference>
<evidence type="ECO:0000256" key="1">
    <source>
        <dbReference type="SAM" id="MobiDB-lite"/>
    </source>
</evidence>
<proteinExistence type="predicted"/>
<evidence type="ECO:0000313" key="3">
    <source>
        <dbReference type="Proteomes" id="UP000224567"/>
    </source>
</evidence>
<name>A0A2G2VL78_CAPBA</name>
<dbReference type="Proteomes" id="UP000224567">
    <property type="component" value="Unassembled WGS sequence"/>
</dbReference>
<gene>
    <name evidence="2" type="ORF">CQW23_25520</name>
</gene>
<dbReference type="AlphaFoldDB" id="A0A2G2VL78"/>